<evidence type="ECO:0000313" key="3">
    <source>
        <dbReference type="Proteomes" id="UP001065549"/>
    </source>
</evidence>
<dbReference type="RefSeq" id="WP_148397059.1">
    <property type="nucleotide sequence ID" value="NZ_JAJAGH010000010.1"/>
</dbReference>
<dbReference type="SUPFAM" id="SSF55136">
    <property type="entry name" value="Probable bacterial effector-binding domain"/>
    <property type="match status" value="1"/>
</dbReference>
<dbReference type="Gene3D" id="3.20.80.10">
    <property type="entry name" value="Regulatory factor, effector binding domain"/>
    <property type="match status" value="1"/>
</dbReference>
<dbReference type="Pfam" id="PF06445">
    <property type="entry name" value="GyrI-like"/>
    <property type="match status" value="1"/>
</dbReference>
<accession>A0A9J6QIV3</accession>
<evidence type="ECO:0000313" key="2">
    <source>
        <dbReference type="EMBL" id="MCU7377424.1"/>
    </source>
</evidence>
<dbReference type="InterPro" id="IPR029442">
    <property type="entry name" value="GyrI-like"/>
</dbReference>
<comment type="caution">
    <text evidence="2">The sequence shown here is derived from an EMBL/GenBank/DDBJ whole genome shotgun (WGS) entry which is preliminary data.</text>
</comment>
<protein>
    <submittedName>
        <fullName evidence="2">GyrI-like domain-containing protein</fullName>
    </submittedName>
</protein>
<dbReference type="InterPro" id="IPR010499">
    <property type="entry name" value="AraC_E-bd"/>
</dbReference>
<gene>
    <name evidence="2" type="ORF">OBO34_03530</name>
</gene>
<dbReference type="Proteomes" id="UP001065549">
    <property type="component" value="Unassembled WGS sequence"/>
</dbReference>
<dbReference type="AlphaFoldDB" id="A0A9J6QIV3"/>
<dbReference type="EMBL" id="JAOSHN010000001">
    <property type="protein sequence ID" value="MCU7377424.1"/>
    <property type="molecule type" value="Genomic_DNA"/>
</dbReference>
<keyword evidence="3" id="KW-1185">Reference proteome</keyword>
<organism evidence="2 3">
    <name type="scientific">Hominibacterium faecale</name>
    <dbReference type="NCBI Taxonomy" id="2839743"/>
    <lineage>
        <taxon>Bacteria</taxon>
        <taxon>Bacillati</taxon>
        <taxon>Bacillota</taxon>
        <taxon>Clostridia</taxon>
        <taxon>Peptostreptococcales</taxon>
        <taxon>Anaerovoracaceae</taxon>
        <taxon>Hominibacterium</taxon>
    </lineage>
</organism>
<reference evidence="2" key="1">
    <citation type="submission" date="2022-09" db="EMBL/GenBank/DDBJ databases">
        <title>Culturomic study of gut microbiota in children with autism spectrum disorder.</title>
        <authorList>
            <person name="Efimov B.A."/>
            <person name="Chaplin A.V."/>
            <person name="Sokolova S.R."/>
            <person name="Pikina A.P."/>
            <person name="Korzhanova M."/>
            <person name="Belova V."/>
            <person name="Korostin D."/>
        </authorList>
    </citation>
    <scope>NUCLEOTIDE SEQUENCE</scope>
    <source>
        <strain evidence="2">ASD5510</strain>
    </source>
</reference>
<feature type="domain" description="AraC effector-binding" evidence="1">
    <location>
        <begin position="4"/>
        <end position="163"/>
    </location>
</feature>
<name>A0A9J6QIV3_9FIRM</name>
<dbReference type="InterPro" id="IPR011256">
    <property type="entry name" value="Reg_factor_effector_dom_sf"/>
</dbReference>
<sequence length="166" mass="19480">MESYKAEIKKIPGCIIYYKDYFAPSLESFFNFTKDENFLQDLSDRVMKENPQIQLVDPDYNVLIYMDGEFRDKEVHYRFCDAVTGFGQDCEAYQFGELEPVTVVSVLHKGPYRNLGRAHAFARSWIKEHGYEQAGPPRDSAIDGCWNREREEEYLTEIQIPVRKAR</sequence>
<dbReference type="SMART" id="SM00871">
    <property type="entry name" value="AraC_E_bind"/>
    <property type="match status" value="1"/>
</dbReference>
<evidence type="ECO:0000259" key="1">
    <source>
        <dbReference type="SMART" id="SM00871"/>
    </source>
</evidence>
<proteinExistence type="predicted"/>